<protein>
    <recommendedName>
        <fullName evidence="2">DUF7415 domain-containing protein</fullName>
    </recommendedName>
</protein>
<proteinExistence type="predicted"/>
<dbReference type="Proteomes" id="UP000251313">
    <property type="component" value="Unassembled WGS sequence"/>
</dbReference>
<dbReference type="AlphaFoldDB" id="A0AB38FVF8"/>
<feature type="region of interest" description="Disordered" evidence="1">
    <location>
        <begin position="1"/>
        <end position="26"/>
    </location>
</feature>
<dbReference type="RefSeq" id="WP_038253369.1">
    <property type="nucleotide sequence ID" value="NZ_UAVL01000009.1"/>
</dbReference>
<evidence type="ECO:0000256" key="1">
    <source>
        <dbReference type="SAM" id="MobiDB-lite"/>
    </source>
</evidence>
<sequence length="139" mass="15517">MKHSDTRKTKTANRAQRRKNKSKGRAKAIVYKSRQVGMTYFQGIKGKRPALELPVIPAGREKIFGFDWLDWNELSALGLIVRINAEILHPLGLAIFRDPASGISAGAMIAPDGKWEYAPEIIEGLRVRLSAPPVKHGRF</sequence>
<accession>A0AB38FVF8</accession>
<dbReference type="InterPro" id="IPR055838">
    <property type="entry name" value="DUF7415"/>
</dbReference>
<feature type="compositionally biased region" description="Basic residues" evidence="1">
    <location>
        <begin position="9"/>
        <end position="26"/>
    </location>
</feature>
<evidence type="ECO:0000259" key="2">
    <source>
        <dbReference type="Pfam" id="PF24187"/>
    </source>
</evidence>
<feature type="domain" description="DUF7415" evidence="2">
    <location>
        <begin position="69"/>
        <end position="109"/>
    </location>
</feature>
<evidence type="ECO:0000313" key="4">
    <source>
        <dbReference type="Proteomes" id="UP000251313"/>
    </source>
</evidence>
<comment type="caution">
    <text evidence="3">The sequence shown here is derived from an EMBL/GenBank/DDBJ whole genome shotgun (WGS) entry which is preliminary data.</text>
</comment>
<organism evidence="3 4">
    <name type="scientific">Yokenella regensburgei</name>
    <dbReference type="NCBI Taxonomy" id="158877"/>
    <lineage>
        <taxon>Bacteria</taxon>
        <taxon>Pseudomonadati</taxon>
        <taxon>Pseudomonadota</taxon>
        <taxon>Gammaproteobacteria</taxon>
        <taxon>Enterobacterales</taxon>
        <taxon>Enterobacteriaceae</taxon>
        <taxon>Yokenella</taxon>
    </lineage>
</organism>
<reference evidence="3 4" key="1">
    <citation type="submission" date="2018-06" db="EMBL/GenBank/DDBJ databases">
        <authorList>
            <consortium name="Pathogen Informatics"/>
            <person name="Doyle S."/>
        </authorList>
    </citation>
    <scope>NUCLEOTIDE SEQUENCE [LARGE SCALE GENOMIC DNA]</scope>
    <source>
        <strain evidence="3 4">NCTC11967</strain>
    </source>
</reference>
<dbReference type="EMBL" id="UAVL01000009">
    <property type="protein sequence ID" value="SQA62874.1"/>
    <property type="molecule type" value="Genomic_DNA"/>
</dbReference>
<evidence type="ECO:0000313" key="3">
    <source>
        <dbReference type="EMBL" id="SQA62874.1"/>
    </source>
</evidence>
<gene>
    <name evidence="3" type="ORF">NCTC11967_01892</name>
</gene>
<dbReference type="Pfam" id="PF24187">
    <property type="entry name" value="DUF7415"/>
    <property type="match status" value="1"/>
</dbReference>
<name>A0AB38FVF8_9ENTR</name>